<dbReference type="Proteomes" id="UP000248291">
    <property type="component" value="Unassembled WGS sequence"/>
</dbReference>
<organism evidence="1 2">
    <name type="scientific">Pseudomonas syringae pv. actinidiae</name>
    <dbReference type="NCBI Taxonomy" id="103796"/>
    <lineage>
        <taxon>Bacteria</taxon>
        <taxon>Pseudomonadati</taxon>
        <taxon>Pseudomonadota</taxon>
        <taxon>Gammaproteobacteria</taxon>
        <taxon>Pseudomonadales</taxon>
        <taxon>Pseudomonadaceae</taxon>
        <taxon>Pseudomonas</taxon>
        <taxon>Pseudomonas syringae</taxon>
    </lineage>
</organism>
<comment type="caution">
    <text evidence="1">The sequence shown here is derived from an EMBL/GenBank/DDBJ whole genome shotgun (WGS) entry which is preliminary data.</text>
</comment>
<evidence type="ECO:0000313" key="1">
    <source>
        <dbReference type="EMBL" id="GBH18544.1"/>
    </source>
</evidence>
<sequence>MLGVECSNHSVPTILFSDLAQSEKVGLFHGCEFCVTCRFFMPASSSKSSEPVCASAWLTPCLQPPSGIQDPSIGPPFGRGLDVTLRDGKGKEGDCRILQWY</sequence>
<proteinExistence type="predicted"/>
<dbReference type="EMBL" id="BGKA01000166">
    <property type="protein sequence ID" value="GBH18544.1"/>
    <property type="molecule type" value="Genomic_DNA"/>
</dbReference>
<gene>
    <name evidence="1" type="ORF">KPSA3_04531</name>
</gene>
<name>A0AAN4Q7N5_PSESF</name>
<protein>
    <submittedName>
        <fullName evidence="1">Uncharacterized membrane-anchored protein YjiN</fullName>
    </submittedName>
</protein>
<accession>A0AAN4Q7N5</accession>
<reference evidence="1 2" key="1">
    <citation type="submission" date="2018-04" db="EMBL/GenBank/DDBJ databases">
        <title>Draft genome sequence of Pseudomonas syringae pv. actinidiae biovar 3 strains isolated from kiwifruit in Kagawa prefecture.</title>
        <authorList>
            <person name="Tabuchi M."/>
            <person name="Saito M."/>
            <person name="Fujiwara S."/>
            <person name="Sasa N."/>
            <person name="Akimitsu K."/>
            <person name="Gomi K."/>
            <person name="Konishi-Sugita S."/>
            <person name="Hamano K."/>
            <person name="Kataoka I."/>
        </authorList>
    </citation>
    <scope>NUCLEOTIDE SEQUENCE [LARGE SCALE GENOMIC DNA]</scope>
    <source>
        <strain evidence="1 2">MAFF212211</strain>
    </source>
</reference>
<dbReference type="AlphaFoldDB" id="A0AAN4Q7N5"/>
<evidence type="ECO:0000313" key="2">
    <source>
        <dbReference type="Proteomes" id="UP000248291"/>
    </source>
</evidence>